<dbReference type="InterPro" id="IPR015421">
    <property type="entry name" value="PyrdxlP-dep_Trfase_major"/>
</dbReference>
<dbReference type="Gene3D" id="3.90.1150.10">
    <property type="entry name" value="Aspartate Aminotransferase, domain 1"/>
    <property type="match status" value="1"/>
</dbReference>
<comment type="caution">
    <text evidence="13">The sequence shown here is derived from an EMBL/GenBank/DDBJ whole genome shotgun (WGS) entry which is preliminary data.</text>
</comment>
<proteinExistence type="inferred from homology"/>
<dbReference type="SUPFAM" id="SSF53383">
    <property type="entry name" value="PLP-dependent transferases"/>
    <property type="match status" value="1"/>
</dbReference>
<dbReference type="GO" id="GO:0030170">
    <property type="term" value="F:pyridoxal phosphate binding"/>
    <property type="evidence" value="ECO:0007669"/>
    <property type="project" value="InterPro"/>
</dbReference>
<dbReference type="NCBIfam" id="TIGR01141">
    <property type="entry name" value="hisC"/>
    <property type="match status" value="1"/>
</dbReference>
<evidence type="ECO:0000256" key="11">
    <source>
        <dbReference type="HAMAP-Rule" id="MF_01023"/>
    </source>
</evidence>
<evidence type="ECO:0000256" key="6">
    <source>
        <dbReference type="ARBA" id="ARBA00022605"/>
    </source>
</evidence>
<comment type="cofactor">
    <cofactor evidence="1 11">
        <name>pyridoxal 5'-phosphate</name>
        <dbReference type="ChEBI" id="CHEBI:597326"/>
    </cofactor>
</comment>
<gene>
    <name evidence="11" type="primary">hisC</name>
    <name evidence="13" type="ORF">A2557_07175</name>
</gene>
<evidence type="ECO:0000256" key="1">
    <source>
        <dbReference type="ARBA" id="ARBA00001933"/>
    </source>
</evidence>
<evidence type="ECO:0000256" key="8">
    <source>
        <dbReference type="ARBA" id="ARBA00022898"/>
    </source>
</evidence>
<accession>A0A1F6H2Y9</accession>
<feature type="domain" description="Aminotransferase class I/classII large" evidence="12">
    <location>
        <begin position="38"/>
        <end position="356"/>
    </location>
</feature>
<dbReference type="Pfam" id="PF00155">
    <property type="entry name" value="Aminotran_1_2"/>
    <property type="match status" value="1"/>
</dbReference>
<evidence type="ECO:0000256" key="10">
    <source>
        <dbReference type="ARBA" id="ARBA00047481"/>
    </source>
</evidence>
<dbReference type="EC" id="2.6.1.9" evidence="11"/>
<dbReference type="GO" id="GO:0000105">
    <property type="term" value="P:L-histidine biosynthetic process"/>
    <property type="evidence" value="ECO:0007669"/>
    <property type="project" value="UniProtKB-UniRule"/>
</dbReference>
<keyword evidence="9 11" id="KW-0368">Histidine biosynthesis</keyword>
<comment type="similarity">
    <text evidence="3 11">Belongs to the class-II pyridoxal-phosphate-dependent aminotransferase family. Histidinol-phosphate aminotransferase subfamily.</text>
</comment>
<evidence type="ECO:0000256" key="2">
    <source>
        <dbReference type="ARBA" id="ARBA00005011"/>
    </source>
</evidence>
<comment type="subunit">
    <text evidence="4 11">Homodimer.</text>
</comment>
<keyword evidence="6 11" id="KW-0028">Amino-acid biosynthesis</keyword>
<name>A0A1F6H2Y9_9PROT</name>
<evidence type="ECO:0000256" key="7">
    <source>
        <dbReference type="ARBA" id="ARBA00022679"/>
    </source>
</evidence>
<dbReference type="InterPro" id="IPR015424">
    <property type="entry name" value="PyrdxlP-dep_Trfase"/>
</dbReference>
<keyword evidence="8 11" id="KW-0663">Pyridoxal phosphate</keyword>
<evidence type="ECO:0000256" key="4">
    <source>
        <dbReference type="ARBA" id="ARBA00011738"/>
    </source>
</evidence>
<dbReference type="AlphaFoldDB" id="A0A1F6H2Y9"/>
<evidence type="ECO:0000259" key="12">
    <source>
        <dbReference type="Pfam" id="PF00155"/>
    </source>
</evidence>
<evidence type="ECO:0000256" key="3">
    <source>
        <dbReference type="ARBA" id="ARBA00007970"/>
    </source>
</evidence>
<feature type="modified residue" description="N6-(pyridoxal phosphate)lysine" evidence="11">
    <location>
        <position position="222"/>
    </location>
</feature>
<dbReference type="Proteomes" id="UP000177583">
    <property type="component" value="Unassembled WGS sequence"/>
</dbReference>
<dbReference type="InterPro" id="IPR004839">
    <property type="entry name" value="Aminotransferase_I/II_large"/>
</dbReference>
<dbReference type="CDD" id="cd00609">
    <property type="entry name" value="AAT_like"/>
    <property type="match status" value="1"/>
</dbReference>
<dbReference type="InterPro" id="IPR005861">
    <property type="entry name" value="HisP_aminotrans"/>
</dbReference>
<reference evidence="13 14" key="1">
    <citation type="journal article" date="2016" name="Nat. Commun.">
        <title>Thousands of microbial genomes shed light on interconnected biogeochemical processes in an aquifer system.</title>
        <authorList>
            <person name="Anantharaman K."/>
            <person name="Brown C.T."/>
            <person name="Hug L.A."/>
            <person name="Sharon I."/>
            <person name="Castelle C.J."/>
            <person name="Probst A.J."/>
            <person name="Thomas B.C."/>
            <person name="Singh A."/>
            <person name="Wilkins M.J."/>
            <person name="Karaoz U."/>
            <person name="Brodie E.L."/>
            <person name="Williams K.H."/>
            <person name="Hubbard S.S."/>
            <person name="Banfield J.F."/>
        </authorList>
    </citation>
    <scope>NUCLEOTIDE SEQUENCE [LARGE SCALE GENOMIC DNA]</scope>
</reference>
<dbReference type="InterPro" id="IPR015422">
    <property type="entry name" value="PyrdxlP-dep_Trfase_small"/>
</dbReference>
<dbReference type="PANTHER" id="PTHR42885:SF2">
    <property type="entry name" value="HISTIDINOL-PHOSPHATE AMINOTRANSFERASE"/>
    <property type="match status" value="1"/>
</dbReference>
<dbReference type="GO" id="GO:0004400">
    <property type="term" value="F:histidinol-phosphate transaminase activity"/>
    <property type="evidence" value="ECO:0007669"/>
    <property type="project" value="UniProtKB-UniRule"/>
</dbReference>
<evidence type="ECO:0000256" key="5">
    <source>
        <dbReference type="ARBA" id="ARBA00022576"/>
    </source>
</evidence>
<dbReference type="Gene3D" id="3.40.640.10">
    <property type="entry name" value="Type I PLP-dependent aspartate aminotransferase-like (Major domain)"/>
    <property type="match status" value="1"/>
</dbReference>
<dbReference type="UniPathway" id="UPA00031">
    <property type="reaction ID" value="UER00012"/>
</dbReference>
<dbReference type="PANTHER" id="PTHR42885">
    <property type="entry name" value="HISTIDINOL-PHOSPHATE AMINOTRANSFERASE-RELATED"/>
    <property type="match status" value="1"/>
</dbReference>
<dbReference type="HAMAP" id="MF_01023">
    <property type="entry name" value="HisC_aminotrans_2"/>
    <property type="match status" value="1"/>
</dbReference>
<comment type="pathway">
    <text evidence="2 11">Amino-acid biosynthesis; L-histidine biosynthesis; L-histidine from 5-phospho-alpha-D-ribose 1-diphosphate: step 7/9.</text>
</comment>
<evidence type="ECO:0000313" key="13">
    <source>
        <dbReference type="EMBL" id="OGH04761.1"/>
    </source>
</evidence>
<protein>
    <recommendedName>
        <fullName evidence="11">Histidinol-phosphate aminotransferase</fullName>
        <ecNumber evidence="11">2.6.1.9</ecNumber>
    </recommendedName>
    <alternativeName>
        <fullName evidence="11">Imidazole acetol-phosphate transaminase</fullName>
    </alternativeName>
</protein>
<keyword evidence="5 11" id="KW-0032">Aminotransferase</keyword>
<organism evidence="13 14">
    <name type="scientific">Candidatus Lambdaproteobacteria bacterium RIFOXYD2_FULL_56_26</name>
    <dbReference type="NCBI Taxonomy" id="1817773"/>
    <lineage>
        <taxon>Bacteria</taxon>
        <taxon>Pseudomonadati</taxon>
        <taxon>Pseudomonadota</taxon>
        <taxon>Candidatus Lambdaproteobacteria</taxon>
    </lineage>
</organism>
<evidence type="ECO:0000256" key="9">
    <source>
        <dbReference type="ARBA" id="ARBA00023102"/>
    </source>
</evidence>
<comment type="catalytic activity">
    <reaction evidence="10 11">
        <text>L-histidinol phosphate + 2-oxoglutarate = 3-(imidazol-4-yl)-2-oxopropyl phosphate + L-glutamate</text>
        <dbReference type="Rhea" id="RHEA:23744"/>
        <dbReference type="ChEBI" id="CHEBI:16810"/>
        <dbReference type="ChEBI" id="CHEBI:29985"/>
        <dbReference type="ChEBI" id="CHEBI:57766"/>
        <dbReference type="ChEBI" id="CHEBI:57980"/>
        <dbReference type="EC" id="2.6.1.9"/>
    </reaction>
</comment>
<sequence>MISVDSLFSPMAGQMKPYSPIEPPDQIAKRLGLPEAAIVKLDANENPFGTSPKVLKALSDGKYYHIYPDPAQAQLRSAIALYAGVKPENVVAGTGADELIDLCCRLLLEPGDKVLGFSPTFGYYSHVIALNRGVYVTAPREADFGISLEKAKALDLTGVKLVILCSPNNPSGTLVAPELVDWFLSKNLVVMVDEAYFEFCGQTVVEKVQNHPNLVVLRTFSKCFALAGFRVGYGVMGETLAQGLMRIKPPYSVSVPAEVALLAALADLDHYRAQVAQLVAIRESTLARLKAFAALTPSPSGSNFILCKVTGYPAKDLRDQLEQQGILVRYFDTPELRGYIRISMGTAPQMNRFFAALGRLLGP</sequence>
<evidence type="ECO:0000313" key="14">
    <source>
        <dbReference type="Proteomes" id="UP000177583"/>
    </source>
</evidence>
<dbReference type="EMBL" id="MFNF01000001">
    <property type="protein sequence ID" value="OGH04761.1"/>
    <property type="molecule type" value="Genomic_DNA"/>
</dbReference>
<keyword evidence="7 11" id="KW-0808">Transferase</keyword>